<accession>A0A2P8EB48</accession>
<reference evidence="4 5" key="1">
    <citation type="submission" date="2018-03" db="EMBL/GenBank/DDBJ databases">
        <title>Genomic Encyclopedia of Archaeal and Bacterial Type Strains, Phase II (KMG-II): from individual species to whole genera.</title>
        <authorList>
            <person name="Goeker M."/>
        </authorList>
    </citation>
    <scope>NUCLEOTIDE SEQUENCE [LARGE SCALE GENOMIC DNA]</scope>
    <source>
        <strain evidence="4 5">DSM 45211</strain>
    </source>
</reference>
<protein>
    <submittedName>
        <fullName evidence="4">Amino acid ABC transporter substrate-binding protein (PAAT family)</fullName>
    </submittedName>
</protein>
<feature type="signal peptide" evidence="2">
    <location>
        <begin position="1"/>
        <end position="23"/>
    </location>
</feature>
<dbReference type="EMBL" id="PYGE01000002">
    <property type="protein sequence ID" value="PSL06667.1"/>
    <property type="molecule type" value="Genomic_DNA"/>
</dbReference>
<dbReference type="SUPFAM" id="SSF53850">
    <property type="entry name" value="Periplasmic binding protein-like II"/>
    <property type="match status" value="1"/>
</dbReference>
<keyword evidence="1 2" id="KW-0732">Signal</keyword>
<evidence type="ECO:0000313" key="4">
    <source>
        <dbReference type="EMBL" id="PSL06667.1"/>
    </source>
</evidence>
<keyword evidence="5" id="KW-1185">Reference proteome</keyword>
<feature type="chain" id="PRO_5015124672" evidence="2">
    <location>
        <begin position="24"/>
        <end position="280"/>
    </location>
</feature>
<evidence type="ECO:0000256" key="1">
    <source>
        <dbReference type="ARBA" id="ARBA00022729"/>
    </source>
</evidence>
<dbReference type="Proteomes" id="UP000243528">
    <property type="component" value="Unassembled WGS sequence"/>
</dbReference>
<proteinExistence type="predicted"/>
<evidence type="ECO:0000259" key="3">
    <source>
        <dbReference type="SMART" id="SM00062"/>
    </source>
</evidence>
<dbReference type="AlphaFoldDB" id="A0A2P8EB48"/>
<dbReference type="OrthoDB" id="8454826at2"/>
<feature type="domain" description="Solute-binding protein family 3/N-terminal" evidence="3">
    <location>
        <begin position="47"/>
        <end position="272"/>
    </location>
</feature>
<comment type="caution">
    <text evidence="4">The sequence shown here is derived from an EMBL/GenBank/DDBJ whole genome shotgun (WGS) entry which is preliminary data.</text>
</comment>
<dbReference type="Gene3D" id="3.40.190.10">
    <property type="entry name" value="Periplasmic binding protein-like II"/>
    <property type="match status" value="2"/>
</dbReference>
<evidence type="ECO:0000256" key="2">
    <source>
        <dbReference type="SAM" id="SignalP"/>
    </source>
</evidence>
<sequence length="280" mass="30027">MTTRTLRAVAASAAAVLLLTACGDDGESTTSDGGGGGSEFDLVQEGTLTVCSDIPYPPLEFQDPDSPSGYAGFDIELMQNISDNLGLEMAVKDVGFDALQSGTIFASGQCDIGASAMTILEERKENLDFSDPYYDSLQSLLAPVDSGIQSIDDLSGKTVGVQQGTTGQRFAQENLPDDANDPQRFPSDGELWPALQAGNIAAILQDYPPNYVHAQDNPDFEIVQTFETNEQYGFAFPKGEKTQLREAVNEELQALRDDGTYDELYAEYFPEAASASPSPS</sequence>
<evidence type="ECO:0000313" key="5">
    <source>
        <dbReference type="Proteomes" id="UP000243528"/>
    </source>
</evidence>
<dbReference type="SMART" id="SM00062">
    <property type="entry name" value="PBPb"/>
    <property type="match status" value="1"/>
</dbReference>
<name>A0A2P8EB48_9ACTN</name>
<organism evidence="4 5">
    <name type="scientific">Haloactinopolyspora alba</name>
    <dbReference type="NCBI Taxonomy" id="648780"/>
    <lineage>
        <taxon>Bacteria</taxon>
        <taxon>Bacillati</taxon>
        <taxon>Actinomycetota</taxon>
        <taxon>Actinomycetes</taxon>
        <taxon>Jiangellales</taxon>
        <taxon>Jiangellaceae</taxon>
        <taxon>Haloactinopolyspora</taxon>
    </lineage>
</organism>
<dbReference type="InterPro" id="IPR001638">
    <property type="entry name" value="Solute-binding_3/MltF_N"/>
</dbReference>
<dbReference type="RefSeq" id="WP_106535704.1">
    <property type="nucleotide sequence ID" value="NZ_ML142898.1"/>
</dbReference>
<dbReference type="PANTHER" id="PTHR35936">
    <property type="entry name" value="MEMBRANE-BOUND LYTIC MUREIN TRANSGLYCOSYLASE F"/>
    <property type="match status" value="1"/>
</dbReference>
<gene>
    <name evidence="4" type="ORF">CLV30_10252</name>
</gene>
<dbReference type="Pfam" id="PF00497">
    <property type="entry name" value="SBP_bac_3"/>
    <property type="match status" value="1"/>
</dbReference>
<dbReference type="PROSITE" id="PS51257">
    <property type="entry name" value="PROKAR_LIPOPROTEIN"/>
    <property type="match status" value="1"/>
</dbReference>
<dbReference type="PANTHER" id="PTHR35936:SF17">
    <property type="entry name" value="ARGININE-BINDING EXTRACELLULAR PROTEIN ARTP"/>
    <property type="match status" value="1"/>
</dbReference>